<keyword evidence="9" id="KW-1185">Reference proteome</keyword>
<dbReference type="InterPro" id="IPR034143">
    <property type="entry name" value="snRNP70_RRM"/>
</dbReference>
<dbReference type="InterPro" id="IPR000504">
    <property type="entry name" value="RRM_dom"/>
</dbReference>
<dbReference type="AlphaFoldDB" id="A0A1R2B7Q4"/>
<protein>
    <recommendedName>
        <fullName evidence="7">RRM domain-containing protein</fullName>
    </recommendedName>
</protein>
<dbReference type="CDD" id="cd12236">
    <property type="entry name" value="RRM_snRNP70"/>
    <property type="match status" value="1"/>
</dbReference>
<dbReference type="PROSITE" id="PS50102">
    <property type="entry name" value="RRM"/>
    <property type="match status" value="1"/>
</dbReference>
<gene>
    <name evidence="8" type="ORF">SteCoe_28674</name>
</gene>
<dbReference type="InterPro" id="IPR051183">
    <property type="entry name" value="U1_U11-U12_snRNP_70-35kDa"/>
</dbReference>
<dbReference type="OrthoDB" id="312955at2759"/>
<evidence type="ECO:0000256" key="2">
    <source>
        <dbReference type="ARBA" id="ARBA00022884"/>
    </source>
</evidence>
<dbReference type="GO" id="GO:0000398">
    <property type="term" value="P:mRNA splicing, via spliceosome"/>
    <property type="evidence" value="ECO:0007669"/>
    <property type="project" value="TreeGrafter"/>
</dbReference>
<reference evidence="8 9" key="1">
    <citation type="submission" date="2016-11" db="EMBL/GenBank/DDBJ databases">
        <title>The macronuclear genome of Stentor coeruleus: a giant cell with tiny introns.</title>
        <authorList>
            <person name="Slabodnick M."/>
            <person name="Ruby J.G."/>
            <person name="Reiff S.B."/>
            <person name="Swart E.C."/>
            <person name="Gosai S."/>
            <person name="Prabakaran S."/>
            <person name="Witkowska E."/>
            <person name="Larue G.E."/>
            <person name="Fisher S."/>
            <person name="Freeman R.M."/>
            <person name="Gunawardena J."/>
            <person name="Chu W."/>
            <person name="Stover N.A."/>
            <person name="Gregory B.D."/>
            <person name="Nowacki M."/>
            <person name="Derisi J."/>
            <person name="Roy S.W."/>
            <person name="Marshall W.F."/>
            <person name="Sood P."/>
        </authorList>
    </citation>
    <scope>NUCLEOTIDE SEQUENCE [LARGE SCALE GENOMIC DNA]</scope>
    <source>
        <strain evidence="8">WM001</strain>
    </source>
</reference>
<comment type="caution">
    <text evidence="8">The sequence shown here is derived from an EMBL/GenBank/DDBJ whole genome shotgun (WGS) entry which is preliminary data.</text>
</comment>
<comment type="subcellular location">
    <subcellularLocation>
        <location evidence="1">Nucleus</location>
    </subcellularLocation>
</comment>
<proteinExistence type="predicted"/>
<dbReference type="FunFam" id="3.30.70.330:FF:000132">
    <property type="entry name" value="Small nuclear ribonucleoprotein U11/U12 subunit 35"/>
    <property type="match status" value="1"/>
</dbReference>
<dbReference type="GO" id="GO:0071011">
    <property type="term" value="C:precatalytic spliceosome"/>
    <property type="evidence" value="ECO:0007669"/>
    <property type="project" value="TreeGrafter"/>
</dbReference>
<name>A0A1R2B7Q4_9CILI</name>
<keyword evidence="4" id="KW-0687">Ribonucleoprotein</keyword>
<feature type="region of interest" description="Disordered" evidence="6">
    <location>
        <begin position="1"/>
        <end position="32"/>
    </location>
</feature>
<dbReference type="GO" id="GO:0003729">
    <property type="term" value="F:mRNA binding"/>
    <property type="evidence" value="ECO:0007669"/>
    <property type="project" value="TreeGrafter"/>
</dbReference>
<dbReference type="InterPro" id="IPR035979">
    <property type="entry name" value="RBD_domain_sf"/>
</dbReference>
<dbReference type="GO" id="GO:0071004">
    <property type="term" value="C:U2-type prespliceosome"/>
    <property type="evidence" value="ECO:0007669"/>
    <property type="project" value="TreeGrafter"/>
</dbReference>
<evidence type="ECO:0000256" key="6">
    <source>
        <dbReference type="SAM" id="MobiDB-lite"/>
    </source>
</evidence>
<feature type="compositionally biased region" description="Basic and acidic residues" evidence="6">
    <location>
        <begin position="249"/>
        <end position="268"/>
    </location>
</feature>
<evidence type="ECO:0000259" key="7">
    <source>
        <dbReference type="PROSITE" id="PS50102"/>
    </source>
</evidence>
<dbReference type="Proteomes" id="UP000187209">
    <property type="component" value="Unassembled WGS sequence"/>
</dbReference>
<feature type="domain" description="RRM" evidence="7">
    <location>
        <begin position="116"/>
        <end position="193"/>
    </location>
</feature>
<dbReference type="Pfam" id="PF00076">
    <property type="entry name" value="RRM_1"/>
    <property type="match status" value="1"/>
</dbReference>
<evidence type="ECO:0000256" key="4">
    <source>
        <dbReference type="ARBA" id="ARBA00023274"/>
    </source>
</evidence>
<keyword evidence="2 5" id="KW-0694">RNA-binding</keyword>
<keyword evidence="3" id="KW-0539">Nucleus</keyword>
<evidence type="ECO:0000256" key="5">
    <source>
        <dbReference type="PROSITE-ProRule" id="PRU00176"/>
    </source>
</evidence>
<accession>A0A1R2B7Q4</accession>
<dbReference type="Gene3D" id="3.30.70.330">
    <property type="match status" value="1"/>
</dbReference>
<dbReference type="PANTHER" id="PTHR13952">
    <property type="entry name" value="U1 SMALL NUCLEAR RIBONUCLEOPROTEIN 70 KD"/>
    <property type="match status" value="1"/>
</dbReference>
<dbReference type="GO" id="GO:0005685">
    <property type="term" value="C:U1 snRNP"/>
    <property type="evidence" value="ECO:0007669"/>
    <property type="project" value="TreeGrafter"/>
</dbReference>
<dbReference type="SMART" id="SM00360">
    <property type="entry name" value="RRM"/>
    <property type="match status" value="1"/>
</dbReference>
<dbReference type="EMBL" id="MPUH01000872">
    <property type="protein sequence ID" value="OMJ72809.1"/>
    <property type="molecule type" value="Genomic_DNA"/>
</dbReference>
<evidence type="ECO:0000313" key="8">
    <source>
        <dbReference type="EMBL" id="OMJ72809.1"/>
    </source>
</evidence>
<dbReference type="GO" id="GO:0030619">
    <property type="term" value="F:U1 snRNA binding"/>
    <property type="evidence" value="ECO:0007669"/>
    <property type="project" value="InterPro"/>
</dbReference>
<organism evidence="8 9">
    <name type="scientific">Stentor coeruleus</name>
    <dbReference type="NCBI Taxonomy" id="5963"/>
    <lineage>
        <taxon>Eukaryota</taxon>
        <taxon>Sar</taxon>
        <taxon>Alveolata</taxon>
        <taxon>Ciliophora</taxon>
        <taxon>Postciliodesmatophora</taxon>
        <taxon>Heterotrichea</taxon>
        <taxon>Heterotrichida</taxon>
        <taxon>Stentoridae</taxon>
        <taxon>Stentor</taxon>
    </lineage>
</organism>
<evidence type="ECO:0000256" key="3">
    <source>
        <dbReference type="ARBA" id="ARBA00023242"/>
    </source>
</evidence>
<sequence>MFIPGGPSMAPFRPPSTSYMPKPELPPHLQSLFNPRPPVPYVKVPIKPKCRPYTGLADYVDMLEEGEPPEREIKESSQAQKQRELQLKKEKFQKKLEDDIKSFNPKEYGLESNAFKTIFVCKLDYNTTESLLKKEFLVYGKIKTVNIIKDLNGKSKGYGFIEYENEEDYKNAYKLADGKKIDGKIILVDYERGRTTKGWKPRRLGGGKGVTRILKLKGEKSIGKNDSQYVFDESRGYKKVISRSRSRSFKNDGKKKNYDFKRRDDNRRNNGRNFENAKNR</sequence>
<feature type="region of interest" description="Disordered" evidence="6">
    <location>
        <begin position="242"/>
        <end position="280"/>
    </location>
</feature>
<evidence type="ECO:0000256" key="1">
    <source>
        <dbReference type="ARBA" id="ARBA00004123"/>
    </source>
</evidence>
<dbReference type="InterPro" id="IPR022023">
    <property type="entry name" value="U1snRNP70_N"/>
</dbReference>
<evidence type="ECO:0000313" key="9">
    <source>
        <dbReference type="Proteomes" id="UP000187209"/>
    </source>
</evidence>
<dbReference type="PANTHER" id="PTHR13952:SF5">
    <property type="entry name" value="U1 SMALL NUCLEAR RIBONUCLEOPROTEIN 70 KDA"/>
    <property type="match status" value="1"/>
</dbReference>
<dbReference type="Pfam" id="PF12220">
    <property type="entry name" value="U1snRNP70_N"/>
    <property type="match status" value="1"/>
</dbReference>
<dbReference type="SUPFAM" id="SSF54928">
    <property type="entry name" value="RNA-binding domain, RBD"/>
    <property type="match status" value="1"/>
</dbReference>
<dbReference type="InterPro" id="IPR012677">
    <property type="entry name" value="Nucleotide-bd_a/b_plait_sf"/>
</dbReference>